<feature type="region of interest" description="Disordered" evidence="7">
    <location>
        <begin position="1"/>
        <end position="23"/>
    </location>
</feature>
<comment type="function">
    <text evidence="1">Required for the processing of the 27S pre-rRNA.</text>
</comment>
<evidence type="ECO:0000313" key="9">
    <source>
        <dbReference type="Proteomes" id="UP001591681"/>
    </source>
</evidence>
<comment type="caution">
    <text evidence="8">The sequence shown here is derived from an EMBL/GenBank/DDBJ whole genome shotgun (WGS) entry which is preliminary data.</text>
</comment>
<keyword evidence="4" id="KW-0690">Ribosome biogenesis</keyword>
<accession>A0ABD1KEX8</accession>
<reference evidence="8 9" key="1">
    <citation type="submission" date="2024-09" db="EMBL/GenBank/DDBJ databases">
        <title>A chromosome-level genome assembly of Gray's grenadier anchovy, Coilia grayii.</title>
        <authorList>
            <person name="Fu Z."/>
        </authorList>
    </citation>
    <scope>NUCLEOTIDE SEQUENCE [LARGE SCALE GENOMIC DNA]</scope>
    <source>
        <strain evidence="8">G4</strain>
        <tissue evidence="8">Muscle</tissue>
    </source>
</reference>
<protein>
    <recommendedName>
        <fullName evidence="10">rRNA-processing protein EBP2</fullName>
    </recommendedName>
</protein>
<evidence type="ECO:0000256" key="3">
    <source>
        <dbReference type="ARBA" id="ARBA00007336"/>
    </source>
</evidence>
<feature type="region of interest" description="Disordered" evidence="7">
    <location>
        <begin position="213"/>
        <end position="309"/>
    </location>
</feature>
<proteinExistence type="inferred from homology"/>
<comment type="similarity">
    <text evidence="3">Belongs to the EBP2 family.</text>
</comment>
<comment type="subcellular location">
    <subcellularLocation>
        <location evidence="2">Nucleus</location>
        <location evidence="2">Nucleolus</location>
    </subcellularLocation>
</comment>
<dbReference type="Proteomes" id="UP001591681">
    <property type="component" value="Unassembled WGS sequence"/>
</dbReference>
<feature type="compositionally biased region" description="Basic residues" evidence="7">
    <location>
        <begin position="289"/>
        <end position="309"/>
    </location>
</feature>
<dbReference type="GO" id="GO:0042254">
    <property type="term" value="P:ribosome biogenesis"/>
    <property type="evidence" value="ECO:0007669"/>
    <property type="project" value="UniProtKB-KW"/>
</dbReference>
<evidence type="ECO:0000256" key="7">
    <source>
        <dbReference type="SAM" id="MobiDB-lite"/>
    </source>
</evidence>
<dbReference type="PANTHER" id="PTHR13028">
    <property type="entry name" value="RRNA PROCESSING PROTEIN EBNA1-BINDING PROTEIN-RELATED"/>
    <property type="match status" value="1"/>
</dbReference>
<dbReference type="GO" id="GO:0005730">
    <property type="term" value="C:nucleolus"/>
    <property type="evidence" value="ECO:0007669"/>
    <property type="project" value="UniProtKB-SubCell"/>
</dbReference>
<evidence type="ECO:0000256" key="2">
    <source>
        <dbReference type="ARBA" id="ARBA00004604"/>
    </source>
</evidence>
<evidence type="ECO:0008006" key="10">
    <source>
        <dbReference type="Google" id="ProtNLM"/>
    </source>
</evidence>
<gene>
    <name evidence="8" type="ORF">ACEWY4_006973</name>
</gene>
<dbReference type="Pfam" id="PF05890">
    <property type="entry name" value="Ebp2"/>
    <property type="match status" value="1"/>
</dbReference>
<evidence type="ECO:0000313" key="8">
    <source>
        <dbReference type="EMBL" id="KAL2097766.1"/>
    </source>
</evidence>
<dbReference type="InterPro" id="IPR008610">
    <property type="entry name" value="Ebp2"/>
</dbReference>
<evidence type="ECO:0000256" key="1">
    <source>
        <dbReference type="ARBA" id="ARBA00003387"/>
    </source>
</evidence>
<evidence type="ECO:0000256" key="5">
    <source>
        <dbReference type="ARBA" id="ARBA00023054"/>
    </source>
</evidence>
<organism evidence="8 9">
    <name type="scientific">Coilia grayii</name>
    <name type="common">Gray's grenadier anchovy</name>
    <dbReference type="NCBI Taxonomy" id="363190"/>
    <lineage>
        <taxon>Eukaryota</taxon>
        <taxon>Metazoa</taxon>
        <taxon>Chordata</taxon>
        <taxon>Craniata</taxon>
        <taxon>Vertebrata</taxon>
        <taxon>Euteleostomi</taxon>
        <taxon>Actinopterygii</taxon>
        <taxon>Neopterygii</taxon>
        <taxon>Teleostei</taxon>
        <taxon>Clupei</taxon>
        <taxon>Clupeiformes</taxon>
        <taxon>Clupeoidei</taxon>
        <taxon>Engraulidae</taxon>
        <taxon>Coilinae</taxon>
        <taxon>Coilia</taxon>
    </lineage>
</organism>
<feature type="compositionally biased region" description="Acidic residues" evidence="7">
    <location>
        <begin position="14"/>
        <end position="23"/>
    </location>
</feature>
<dbReference type="AlphaFoldDB" id="A0ABD1KEX8"/>
<keyword evidence="6" id="KW-0539">Nucleus</keyword>
<dbReference type="EMBL" id="JBHFQA010000006">
    <property type="protein sequence ID" value="KAL2097766.1"/>
    <property type="molecule type" value="Genomic_DNA"/>
</dbReference>
<name>A0ABD1KEX8_9TELE</name>
<sequence length="309" mass="35112">MDTPVDETTLGFESEGEDSEMSDEEIQEAFAKGLLKPGLNIPVEEPKKFVNNTVGMKQCLAEFRRGLPWVERLDLSNLPVPDIVAKAEGRLVPSDSEAVNAEDDFQREMYFYRQAQASVLEALPKLQKLNIPTKRPDDYFAELTKTDQHMQKIRKKLLIKQTAMEKSEKAKKLRELRKYGKKVQVEVLQKRQKEKKAMMSAVKKYQKGMTDKLDFLEGDEDKSKKGAGPSKAQMNKKGPNAKRKYKDKRFGFGGKKKGTKWNTKESHNDMSGFRPKVAHGKGGKTFGKGGKKGNKRPGKEARRKMKGRK</sequence>
<dbReference type="PANTHER" id="PTHR13028:SF0">
    <property type="entry name" value="RRNA-PROCESSING PROTEIN EBP2-RELATED"/>
    <property type="match status" value="1"/>
</dbReference>
<evidence type="ECO:0000256" key="4">
    <source>
        <dbReference type="ARBA" id="ARBA00022517"/>
    </source>
</evidence>
<keyword evidence="5" id="KW-0175">Coiled coil</keyword>
<keyword evidence="9" id="KW-1185">Reference proteome</keyword>
<evidence type="ECO:0000256" key="6">
    <source>
        <dbReference type="ARBA" id="ARBA00023242"/>
    </source>
</evidence>